<name>A0AC61NQW5_9BACT</name>
<dbReference type="EMBL" id="CP081303">
    <property type="protein sequence ID" value="QZE13374.1"/>
    <property type="molecule type" value="Genomic_DNA"/>
</dbReference>
<proteinExistence type="predicted"/>
<evidence type="ECO:0000313" key="2">
    <source>
        <dbReference type="Proteomes" id="UP000826212"/>
    </source>
</evidence>
<dbReference type="Proteomes" id="UP000826212">
    <property type="component" value="Chromosome"/>
</dbReference>
<organism evidence="1 2">
    <name type="scientific">Halosquirtibacter laminarini</name>
    <dbReference type="NCBI Taxonomy" id="3374600"/>
    <lineage>
        <taxon>Bacteria</taxon>
        <taxon>Pseudomonadati</taxon>
        <taxon>Bacteroidota</taxon>
        <taxon>Bacteroidia</taxon>
        <taxon>Marinilabiliales</taxon>
        <taxon>Prolixibacteraceae</taxon>
        <taxon>Halosquirtibacter</taxon>
    </lineage>
</organism>
<accession>A0AC61NQW5</accession>
<evidence type="ECO:0000313" key="1">
    <source>
        <dbReference type="EMBL" id="QZE13374.1"/>
    </source>
</evidence>
<reference evidence="1" key="1">
    <citation type="submission" date="2021-08" db="EMBL/GenBank/DDBJ databases">
        <title>Novel anaerobic bacterium isolated from sea squirt in East Sea, Republic of Korea.</title>
        <authorList>
            <person name="Nguyen T.H."/>
            <person name="Li Z."/>
            <person name="Lee Y.-J."/>
            <person name="Ko J."/>
            <person name="Kim S.-G."/>
        </authorList>
    </citation>
    <scope>NUCLEOTIDE SEQUENCE</scope>
    <source>
        <strain evidence="1">KCTC 25031</strain>
    </source>
</reference>
<gene>
    <name evidence="1" type="ORF">K4L44_12355</name>
</gene>
<protein>
    <submittedName>
        <fullName evidence="1">UDP-2,3-diacylglucosamine diphosphatase</fullName>
    </submittedName>
</protein>
<sequence>MVVRDKIYFISDLHLGASALDNNRERELHLVKWLKEIEPSAKELFLVGDIFDFWYEYKYVVPKGFVRFFGQLCHMIDQGVEIHFFTGNHDVWAFDYLQKEIGLKVYYKPKMFVRNGKKIFVGHGDGLNPDDTGYLLLNKVFKSKVAQRLFSWIHPDIAFSIANRWSKHSRLSHPDESEYFEANMNKEEQLRFAISFESVEKVDYLIFGHRHVFIDHQLPKGARLIILGEWIQTFSYAVFDGENISLRKYPMEDTTTNHTLSLP</sequence>
<keyword evidence="2" id="KW-1185">Reference proteome</keyword>